<accession>A0A665TZF5</accession>
<dbReference type="GO" id="GO:0007052">
    <property type="term" value="P:mitotic spindle organization"/>
    <property type="evidence" value="ECO:0007669"/>
    <property type="project" value="TreeGrafter"/>
</dbReference>
<reference evidence="2" key="3">
    <citation type="submission" date="2025-09" db="UniProtKB">
        <authorList>
            <consortium name="Ensembl"/>
        </authorList>
    </citation>
    <scope>IDENTIFICATION</scope>
</reference>
<dbReference type="GO" id="GO:0005815">
    <property type="term" value="C:microtubule organizing center"/>
    <property type="evidence" value="ECO:0007669"/>
    <property type="project" value="TreeGrafter"/>
</dbReference>
<dbReference type="InterPro" id="IPR026123">
    <property type="entry name" value="STIL"/>
</dbReference>
<dbReference type="PANTHER" id="PTHR15128">
    <property type="entry name" value="TAL1 SCL INTERRUPTING LOCUS"/>
    <property type="match status" value="1"/>
</dbReference>
<dbReference type="AlphaFoldDB" id="A0A665TZF5"/>
<dbReference type="InParanoid" id="A0A665TZF5"/>
<dbReference type="OMA" id="IIMESAY"/>
<dbReference type="GO" id="GO:0007224">
    <property type="term" value="P:smoothened signaling pathway"/>
    <property type="evidence" value="ECO:0007669"/>
    <property type="project" value="TreeGrafter"/>
</dbReference>
<sequence>MTDELVSVDVSPFFSRSSNSLTPLSFSKSRSALWQSSPAGEMLRLQNLRVVLLEKPLCLAQRHVRHRNKPNLQCFFLGSVSVDSDEEGITITLDRFDPGRDQTRSSGRVPTALLPGDILVPCLFSTQAETSPDTVVHSEAELHYCFKALQQFVSSRQPVELCQLFKVRGQVVWTQQSDAAVFGFHWSAVYPFFRVDVQPVQAVPIIPTALLRSLTSINWRLQQFLTMDQTKKLLLLLESDPKASNLPLVGLWVSGVSHLSNPQVMSWCLRFLFSSALQNRVLSESGCFLLVLFASTHRAPQFFQCLSNSVRSDVAQVPDDEDLMWRNVISVHPVNVSSVSSVPPPQAQVFLSVIRTLESRTKTCLHDHPQVLTLQLRG</sequence>
<evidence type="ECO:0000313" key="2">
    <source>
        <dbReference type="Ensembl" id="ENSENLP00000012540.1"/>
    </source>
</evidence>
<dbReference type="PANTHER" id="PTHR15128:SF0">
    <property type="entry name" value="SCL-INTERRUPTING LOCUS PROTEIN"/>
    <property type="match status" value="1"/>
</dbReference>
<feature type="domain" description="STIL N-terminal" evidence="1">
    <location>
        <begin position="33"/>
        <end position="313"/>
    </location>
</feature>
<dbReference type="GO" id="GO:0031023">
    <property type="term" value="P:microtubule organizing center organization"/>
    <property type="evidence" value="ECO:0007669"/>
    <property type="project" value="TreeGrafter"/>
</dbReference>
<name>A0A665TZF5_ECHNA</name>
<dbReference type="Pfam" id="PF15253">
    <property type="entry name" value="STIL_N"/>
    <property type="match status" value="1"/>
</dbReference>
<dbReference type="GO" id="GO:0071539">
    <property type="term" value="P:protein localization to centrosome"/>
    <property type="evidence" value="ECO:0007669"/>
    <property type="project" value="TreeGrafter"/>
</dbReference>
<dbReference type="InterPro" id="IPR057731">
    <property type="entry name" value="STIL_N"/>
</dbReference>
<organism evidence="2 3">
    <name type="scientific">Echeneis naucrates</name>
    <name type="common">Live sharksucker</name>
    <dbReference type="NCBI Taxonomy" id="173247"/>
    <lineage>
        <taxon>Eukaryota</taxon>
        <taxon>Metazoa</taxon>
        <taxon>Chordata</taxon>
        <taxon>Craniata</taxon>
        <taxon>Vertebrata</taxon>
        <taxon>Euteleostomi</taxon>
        <taxon>Actinopterygii</taxon>
        <taxon>Neopterygii</taxon>
        <taxon>Teleostei</taxon>
        <taxon>Neoteleostei</taxon>
        <taxon>Acanthomorphata</taxon>
        <taxon>Carangaria</taxon>
        <taxon>Carangiformes</taxon>
        <taxon>Echeneidae</taxon>
        <taxon>Echeneis</taxon>
    </lineage>
</organism>
<proteinExistence type="predicted"/>
<reference evidence="2" key="1">
    <citation type="submission" date="2021-04" db="EMBL/GenBank/DDBJ databases">
        <authorList>
            <consortium name="Wellcome Sanger Institute Data Sharing"/>
        </authorList>
    </citation>
    <scope>NUCLEOTIDE SEQUENCE [LARGE SCALE GENOMIC DNA]</scope>
</reference>
<protein>
    <recommendedName>
        <fullName evidence="1">STIL N-terminal domain-containing protein</fullName>
    </recommendedName>
</protein>
<evidence type="ECO:0000259" key="1">
    <source>
        <dbReference type="Pfam" id="PF15253"/>
    </source>
</evidence>
<dbReference type="Proteomes" id="UP000472264">
    <property type="component" value="Chromosome 4"/>
</dbReference>
<reference evidence="2" key="2">
    <citation type="submission" date="2025-08" db="UniProtKB">
        <authorList>
            <consortium name="Ensembl"/>
        </authorList>
    </citation>
    <scope>IDENTIFICATION</scope>
</reference>
<keyword evidence="3" id="KW-1185">Reference proteome</keyword>
<dbReference type="Ensembl" id="ENSENLT00000013056.1">
    <property type="protein sequence ID" value="ENSENLP00000012540.1"/>
    <property type="gene ID" value="ENSENLG00000005968.1"/>
</dbReference>
<evidence type="ECO:0000313" key="3">
    <source>
        <dbReference type="Proteomes" id="UP000472264"/>
    </source>
</evidence>